<dbReference type="Pfam" id="PF00496">
    <property type="entry name" value="SBP_bac_5"/>
    <property type="match status" value="1"/>
</dbReference>
<sequence>MYYWKEKKWLPLLAQEWGFEEASNEFVLKLKSGLKWSDGSPLTSQDVVTTVWAVRALRNVIWRYIDSVEAEDETTIRFHMSTPSTVVERYVLKLRIVSDKQYGELAKKVQDLFAAGKDMDSPEGQAILDEIKNFRPEQILASGPFQFDYGSITNAQLTLVKNPNGVMADQVLFDRIVLFNGETPDVTPVVLAKDVDYATHGFPPATEKAFQEQGLRIIRPPVYSGPALLFNLDRLPEFKDKRVRQALAYAIDRAQNGTVSLGESGKAVKYMAGFSDIMVPDWIPESELSKLNTYDHDPARAEQLLTEAGWKKSGDVWQTPEGKNAEYELLFPAEFADWSAAAQNLAEQLTRFGIKVAPRSVTYSQQPIEVDKGNFQLAIQAWGSSTNPHPHFAFVQDLFTHNIPIAANQGGKGMAFELKQTTDVLGELDLEQLVVDAGLGLDEEAQRQNVTKIALAFNELVPMIPLWERYGNNPVLEGVRVQPWPPDDDPIYLNAPYGDNFCIMMLWTGQLKPV</sequence>
<dbReference type="EMBL" id="DSIY01000030">
    <property type="protein sequence ID" value="HEG90088.1"/>
    <property type="molecule type" value="Genomic_DNA"/>
</dbReference>
<comment type="caution">
    <text evidence="5">The sequence shown here is derived from an EMBL/GenBank/DDBJ whole genome shotgun (WGS) entry which is preliminary data.</text>
</comment>
<evidence type="ECO:0000256" key="3">
    <source>
        <dbReference type="ARBA" id="ARBA00022729"/>
    </source>
</evidence>
<dbReference type="GO" id="GO:1904680">
    <property type="term" value="F:peptide transmembrane transporter activity"/>
    <property type="evidence" value="ECO:0007669"/>
    <property type="project" value="TreeGrafter"/>
</dbReference>
<proteinExistence type="inferred from homology"/>
<dbReference type="PANTHER" id="PTHR30290">
    <property type="entry name" value="PERIPLASMIC BINDING COMPONENT OF ABC TRANSPORTER"/>
    <property type="match status" value="1"/>
</dbReference>
<dbReference type="GO" id="GO:0015833">
    <property type="term" value="P:peptide transport"/>
    <property type="evidence" value="ECO:0007669"/>
    <property type="project" value="TreeGrafter"/>
</dbReference>
<comment type="similarity">
    <text evidence="1">Belongs to the bacterial solute-binding protein 5 family.</text>
</comment>
<dbReference type="Gene3D" id="3.40.190.10">
    <property type="entry name" value="Periplasmic binding protein-like II"/>
    <property type="match status" value="1"/>
</dbReference>
<dbReference type="InterPro" id="IPR039424">
    <property type="entry name" value="SBP_5"/>
</dbReference>
<protein>
    <submittedName>
        <fullName evidence="5">Peptide ABC transporter substrate-binding protein</fullName>
    </submittedName>
</protein>
<evidence type="ECO:0000313" key="5">
    <source>
        <dbReference type="EMBL" id="HEG90088.1"/>
    </source>
</evidence>
<evidence type="ECO:0000256" key="2">
    <source>
        <dbReference type="ARBA" id="ARBA00022448"/>
    </source>
</evidence>
<gene>
    <name evidence="5" type="ORF">ENP34_01375</name>
</gene>
<dbReference type="AlphaFoldDB" id="A0A831T952"/>
<reference evidence="5" key="1">
    <citation type="journal article" date="2020" name="mSystems">
        <title>Genome- and Community-Level Interaction Insights into Carbon Utilization and Element Cycling Functions of Hydrothermarchaeota in Hydrothermal Sediment.</title>
        <authorList>
            <person name="Zhou Z."/>
            <person name="Liu Y."/>
            <person name="Xu W."/>
            <person name="Pan J."/>
            <person name="Luo Z.H."/>
            <person name="Li M."/>
        </authorList>
    </citation>
    <scope>NUCLEOTIDE SEQUENCE [LARGE SCALE GENOMIC DNA]</scope>
    <source>
        <strain evidence="5">SpSt-210</strain>
    </source>
</reference>
<dbReference type="SUPFAM" id="SSF53850">
    <property type="entry name" value="Periplasmic binding protein-like II"/>
    <property type="match status" value="1"/>
</dbReference>
<dbReference type="PANTHER" id="PTHR30290:SF9">
    <property type="entry name" value="OLIGOPEPTIDE-BINDING PROTEIN APPA"/>
    <property type="match status" value="1"/>
</dbReference>
<dbReference type="InterPro" id="IPR000914">
    <property type="entry name" value="SBP_5_dom"/>
</dbReference>
<name>A0A831T952_9BACT</name>
<keyword evidence="3" id="KW-0732">Signal</keyword>
<keyword evidence="2" id="KW-0813">Transport</keyword>
<evidence type="ECO:0000259" key="4">
    <source>
        <dbReference type="Pfam" id="PF00496"/>
    </source>
</evidence>
<organism evidence="5">
    <name type="scientific">Thermorudis peleae</name>
    <dbReference type="NCBI Taxonomy" id="1382356"/>
    <lineage>
        <taxon>Bacteria</taxon>
        <taxon>Pseudomonadati</taxon>
        <taxon>Thermomicrobiota</taxon>
        <taxon>Thermomicrobia</taxon>
        <taxon>Thermomicrobia incertae sedis</taxon>
        <taxon>Thermorudis</taxon>
    </lineage>
</organism>
<accession>A0A831T952</accession>
<dbReference type="Gene3D" id="3.10.105.10">
    <property type="entry name" value="Dipeptide-binding Protein, Domain 3"/>
    <property type="match status" value="1"/>
</dbReference>
<feature type="domain" description="Solute-binding protein family 5" evidence="4">
    <location>
        <begin position="11"/>
        <end position="392"/>
    </location>
</feature>
<evidence type="ECO:0000256" key="1">
    <source>
        <dbReference type="ARBA" id="ARBA00005695"/>
    </source>
</evidence>